<dbReference type="AlphaFoldDB" id="A0A9E7IUB6"/>
<comment type="catalytic activity">
    <reaction evidence="1 7">
        <text>guanosine(46) in tRNA + S-adenosyl-L-methionine = N(7)-methylguanosine(46) in tRNA + S-adenosyl-L-homocysteine</text>
        <dbReference type="Rhea" id="RHEA:42708"/>
        <dbReference type="Rhea" id="RHEA-COMP:10188"/>
        <dbReference type="Rhea" id="RHEA-COMP:10189"/>
        <dbReference type="ChEBI" id="CHEBI:57856"/>
        <dbReference type="ChEBI" id="CHEBI:59789"/>
        <dbReference type="ChEBI" id="CHEBI:74269"/>
        <dbReference type="ChEBI" id="CHEBI:74480"/>
        <dbReference type="EC" id="2.1.1.33"/>
    </reaction>
</comment>
<dbReference type="InterPro" id="IPR055361">
    <property type="entry name" value="tRNA_methyltr_TrmB_bact"/>
</dbReference>
<dbReference type="HAMAP" id="MF_01057">
    <property type="entry name" value="tRNA_methyltr_TrmB"/>
    <property type="match status" value="1"/>
</dbReference>
<dbReference type="EC" id="2.1.1.33" evidence="7"/>
<feature type="binding site" evidence="7">
    <location>
        <position position="68"/>
    </location>
    <ligand>
        <name>S-adenosyl-L-methionine</name>
        <dbReference type="ChEBI" id="CHEBI:59789"/>
    </ligand>
</feature>
<dbReference type="PROSITE" id="PS51625">
    <property type="entry name" value="SAM_MT_TRMB"/>
    <property type="match status" value="1"/>
</dbReference>
<feature type="binding site" evidence="7">
    <location>
        <position position="121"/>
    </location>
    <ligand>
        <name>substrate</name>
    </ligand>
</feature>
<dbReference type="Pfam" id="PF02390">
    <property type="entry name" value="Methyltransf_4"/>
    <property type="match status" value="1"/>
</dbReference>
<dbReference type="GO" id="GO:0043527">
    <property type="term" value="C:tRNA methyltransferase complex"/>
    <property type="evidence" value="ECO:0007669"/>
    <property type="project" value="TreeGrafter"/>
</dbReference>
<evidence type="ECO:0000256" key="3">
    <source>
        <dbReference type="ARBA" id="ARBA00022603"/>
    </source>
</evidence>
<gene>
    <name evidence="7 8" type="primary">trmB</name>
    <name evidence="8" type="ORF">M1R53_06565</name>
</gene>
<proteinExistence type="inferred from homology"/>
<sequence>MRMRKKWWALPELKESPIFRYRPMENKGKWHEDFGNDNPIYLELGSGMGSFINYLKNTFKNKNFVGIDMEEGCLVYAKRMLEEEDASNVRLVLADIRNVDEYFQENEVEEIYINFPNPWPKNKQHKRRLTYPDQLKMYKKVLKSDGTIRLKTDDQGLYESSLKYFESEGFEIIFKTDDLAVDEFQDDFISEYENKWRSQDVKIKAILVRNVK</sequence>
<dbReference type="Proteomes" id="UP000831151">
    <property type="component" value="Chromosome"/>
</dbReference>
<keyword evidence="9" id="KW-1185">Reference proteome</keyword>
<name>A0A9E7IUB6_9FIRM</name>
<dbReference type="PANTHER" id="PTHR23417:SF14">
    <property type="entry name" value="PENTACOTRIPEPTIDE-REPEAT REGION OF PRORP DOMAIN-CONTAINING PROTEIN"/>
    <property type="match status" value="1"/>
</dbReference>
<feature type="binding site" evidence="7">
    <location>
        <position position="95"/>
    </location>
    <ligand>
        <name>S-adenosyl-L-methionine</name>
        <dbReference type="ChEBI" id="CHEBI:59789"/>
    </ligand>
</feature>
<dbReference type="EMBL" id="CP096649">
    <property type="protein sequence ID" value="UQK58897.1"/>
    <property type="molecule type" value="Genomic_DNA"/>
</dbReference>
<feature type="binding site" evidence="7">
    <location>
        <position position="43"/>
    </location>
    <ligand>
        <name>S-adenosyl-L-methionine</name>
        <dbReference type="ChEBI" id="CHEBI:59789"/>
    </ligand>
</feature>
<comment type="similarity">
    <text evidence="7">Belongs to the class I-like SAM-binding methyltransferase superfamily. TrmB family.</text>
</comment>
<dbReference type="SUPFAM" id="SSF53335">
    <property type="entry name" value="S-adenosyl-L-methionine-dependent methyltransferases"/>
    <property type="match status" value="1"/>
</dbReference>
<keyword evidence="3 7" id="KW-0489">Methyltransferase</keyword>
<protein>
    <recommendedName>
        <fullName evidence="7">tRNA (guanine-N(7)-)-methyltransferase</fullName>
        <ecNumber evidence="7">2.1.1.33</ecNumber>
    </recommendedName>
    <alternativeName>
        <fullName evidence="7">tRNA (guanine(46)-N(7))-methyltransferase</fullName>
    </alternativeName>
    <alternativeName>
        <fullName evidence="7">tRNA(m7G46)-methyltransferase</fullName>
    </alternativeName>
</protein>
<keyword evidence="4 7" id="KW-0808">Transferase</keyword>
<feature type="binding site" evidence="7">
    <location>
        <position position="117"/>
    </location>
    <ligand>
        <name>S-adenosyl-L-methionine</name>
        <dbReference type="ChEBI" id="CHEBI:59789"/>
    </ligand>
</feature>
<dbReference type="KEGG" id="fms:M1R53_06565"/>
<evidence type="ECO:0000256" key="1">
    <source>
        <dbReference type="ARBA" id="ARBA00000142"/>
    </source>
</evidence>
<dbReference type="PANTHER" id="PTHR23417">
    <property type="entry name" value="3-DEOXY-D-MANNO-OCTULOSONIC-ACID TRANSFERASE/TRNA GUANINE-N 7 - -METHYLTRANSFERASE"/>
    <property type="match status" value="1"/>
</dbReference>
<evidence type="ECO:0000256" key="6">
    <source>
        <dbReference type="ARBA" id="ARBA00022694"/>
    </source>
</evidence>
<evidence type="ECO:0000256" key="4">
    <source>
        <dbReference type="ARBA" id="ARBA00022679"/>
    </source>
</evidence>
<evidence type="ECO:0000256" key="5">
    <source>
        <dbReference type="ARBA" id="ARBA00022691"/>
    </source>
</evidence>
<evidence type="ECO:0000256" key="7">
    <source>
        <dbReference type="HAMAP-Rule" id="MF_01057"/>
    </source>
</evidence>
<comment type="function">
    <text evidence="2 7">Catalyzes the formation of N(7)-methylguanine at position 46 (m7G46) in tRNA.</text>
</comment>
<reference evidence="8" key="1">
    <citation type="submission" date="2022-04" db="EMBL/GenBank/DDBJ databases">
        <title>Complete genome sequences of Ezakiella coagulans and Fenollaria massiliensis.</title>
        <authorList>
            <person name="France M.T."/>
            <person name="Clifford J."/>
            <person name="Narina S."/>
            <person name="Rutt L."/>
            <person name="Ravel J."/>
        </authorList>
    </citation>
    <scope>NUCLEOTIDE SEQUENCE</scope>
    <source>
        <strain evidence="8">C0061C2</strain>
    </source>
</reference>
<accession>A0A9E7IUB6</accession>
<dbReference type="Gene3D" id="3.40.50.150">
    <property type="entry name" value="Vaccinia Virus protein VP39"/>
    <property type="match status" value="1"/>
</dbReference>
<evidence type="ECO:0000256" key="2">
    <source>
        <dbReference type="ARBA" id="ARBA00003015"/>
    </source>
</evidence>
<evidence type="ECO:0000313" key="8">
    <source>
        <dbReference type="EMBL" id="UQK58897.1"/>
    </source>
</evidence>
<dbReference type="GO" id="GO:0008176">
    <property type="term" value="F:tRNA (guanine(46)-N7)-methyltransferase activity"/>
    <property type="evidence" value="ECO:0007669"/>
    <property type="project" value="UniProtKB-UniRule"/>
</dbReference>
<keyword evidence="5 7" id="KW-0949">S-adenosyl-L-methionine</keyword>
<evidence type="ECO:0000313" key="9">
    <source>
        <dbReference type="Proteomes" id="UP000831151"/>
    </source>
</evidence>
<keyword evidence="6 7" id="KW-0819">tRNA processing</keyword>
<comment type="caution">
    <text evidence="7">Lacks conserved residue(s) required for the propagation of feature annotation.</text>
</comment>
<dbReference type="NCBIfam" id="TIGR00091">
    <property type="entry name" value="tRNA (guanosine(46)-N7)-methyltransferase TrmB"/>
    <property type="match status" value="1"/>
</dbReference>
<dbReference type="InterPro" id="IPR003358">
    <property type="entry name" value="tRNA_(Gua-N-7)_MeTrfase_Trmb"/>
</dbReference>
<organism evidence="8 9">
    <name type="scientific">Fenollaria massiliensis</name>
    <dbReference type="NCBI Taxonomy" id="938288"/>
    <lineage>
        <taxon>Bacteria</taxon>
        <taxon>Bacillati</taxon>
        <taxon>Bacillota</taxon>
        <taxon>Clostridia</taxon>
        <taxon>Eubacteriales</taxon>
        <taxon>Fenollaria</taxon>
    </lineage>
</organism>
<feature type="binding site" evidence="7">
    <location>
        <position position="153"/>
    </location>
    <ligand>
        <name>substrate</name>
    </ligand>
</feature>
<dbReference type="CDD" id="cd02440">
    <property type="entry name" value="AdoMet_MTases"/>
    <property type="match status" value="1"/>
</dbReference>
<dbReference type="NCBIfam" id="NF001080">
    <property type="entry name" value="PRK00121.2-2"/>
    <property type="match status" value="1"/>
</dbReference>
<comment type="pathway">
    <text evidence="7">tRNA modification; N(7)-methylguanine-tRNA biosynthesis.</text>
</comment>
<dbReference type="RefSeq" id="WP_249242441.1">
    <property type="nucleotide sequence ID" value="NZ_CP096649.1"/>
</dbReference>
<dbReference type="InterPro" id="IPR029063">
    <property type="entry name" value="SAM-dependent_MTases_sf"/>
</dbReference>